<evidence type="ECO:0000256" key="3">
    <source>
        <dbReference type="ARBA" id="ARBA00022449"/>
    </source>
</evidence>
<feature type="domain" description="Transporter-associated" evidence="11">
    <location>
        <begin position="493"/>
        <end position="572"/>
    </location>
</feature>
<sequence>MDSITVVNAILLFGAALMLVGILSSLVASRFGAPLLLVFLVIGMLTGQDGPGGVAFDNYRLTYLIGSIALAVILFDGGLRTRVAHLGGALAPAATLATVGVALTTVIIGLFSAWMLKLDLVEGLLVGATIASTDAAAVFFLIRASGLQLQRKVGATLEIESSTNDPVAVFLTVMLVGLVSAGASGAAGDAGLMIVGRFLQEAVIGGAAGVAGGFALAYLLNRVDLPSGLHPLFVVASVVALFALSAVLHGSGFLAVYLAGIIVGNRQVRALPAIIAFHDTITWLCQIVMFIVLGLLVTPSQLLPSLGPSLAIAFGLIFVARPLAVALCLAPFGFSRKEIAFVGWVGLRGAVSIFLAAIPTLAQAPNAQTYFNVAFVVVIVSLVVQGWTITGLAKRLKLAVRQTVRSVNRIEIDLPGQLAQEMVGYEVTPRCPILARDAAPKWAVPVFVIRDHEILDPGRAGGLKPGDYGYFLAPHNRVAELDGLFASLDAGRAKPALGEFAMRGDTALASLSALYGLQIAPEDAELTVAEVFHRRFEQAPTVGDVAEFGPATLVVRGVDDGRVTRVALRIEDEGDEAAPPPSPAAPGDGGGGFGGVVDRIKDLLRKGAGQGA</sequence>
<reference evidence="12" key="2">
    <citation type="submission" date="2023-01" db="EMBL/GenBank/DDBJ databases">
        <authorList>
            <person name="Sun Q."/>
            <person name="Evtushenko L."/>
        </authorList>
    </citation>
    <scope>NUCLEOTIDE SEQUENCE</scope>
    <source>
        <strain evidence="12">VKM B-2555</strain>
    </source>
</reference>
<dbReference type="GO" id="GO:1902600">
    <property type="term" value="P:proton transmembrane transport"/>
    <property type="evidence" value="ECO:0007669"/>
    <property type="project" value="InterPro"/>
</dbReference>
<keyword evidence="3" id="KW-0050">Antiport</keyword>
<feature type="transmembrane region" description="Helical" evidence="10">
    <location>
        <begin position="232"/>
        <end position="258"/>
    </location>
</feature>
<feature type="transmembrane region" description="Helical" evidence="10">
    <location>
        <begin position="270"/>
        <end position="297"/>
    </location>
</feature>
<reference evidence="12" key="1">
    <citation type="journal article" date="2014" name="Int. J. Syst. Evol. Microbiol.">
        <title>Complete genome sequence of Corynebacterium casei LMG S-19264T (=DSM 44701T), isolated from a smear-ripened cheese.</title>
        <authorList>
            <consortium name="US DOE Joint Genome Institute (JGI-PGF)"/>
            <person name="Walter F."/>
            <person name="Albersmeier A."/>
            <person name="Kalinowski J."/>
            <person name="Ruckert C."/>
        </authorList>
    </citation>
    <scope>NUCLEOTIDE SEQUENCE</scope>
    <source>
        <strain evidence="12">VKM B-2555</strain>
    </source>
</reference>
<keyword evidence="5 10" id="KW-0812">Transmembrane</keyword>
<comment type="caution">
    <text evidence="12">The sequence shown here is derived from an EMBL/GenBank/DDBJ whole genome shotgun (WGS) entry which is preliminary data.</text>
</comment>
<keyword evidence="8 10" id="KW-0472">Membrane</keyword>
<evidence type="ECO:0000256" key="2">
    <source>
        <dbReference type="ARBA" id="ARBA00022448"/>
    </source>
</evidence>
<dbReference type="PANTHER" id="PTHR32507">
    <property type="entry name" value="NA(+)/H(+) ANTIPORTER 1"/>
    <property type="match status" value="1"/>
</dbReference>
<comment type="subcellular location">
    <subcellularLocation>
        <location evidence="1">Cell membrane</location>
        <topology evidence="1">Multi-pass membrane protein</topology>
    </subcellularLocation>
</comment>
<protein>
    <submittedName>
        <fullName evidence="12">K+/H+ antiporter</fullName>
    </submittedName>
</protein>
<keyword evidence="13" id="KW-1185">Reference proteome</keyword>
<dbReference type="SUPFAM" id="SSF56176">
    <property type="entry name" value="FAD-binding/transporter-associated domain-like"/>
    <property type="match status" value="1"/>
</dbReference>
<evidence type="ECO:0000313" key="12">
    <source>
        <dbReference type="EMBL" id="GLK75545.1"/>
    </source>
</evidence>
<proteinExistence type="predicted"/>
<dbReference type="Gene3D" id="1.20.1530.20">
    <property type="match status" value="1"/>
</dbReference>
<feature type="transmembrane region" description="Helical" evidence="10">
    <location>
        <begin position="202"/>
        <end position="220"/>
    </location>
</feature>
<dbReference type="NCBIfam" id="NF003715">
    <property type="entry name" value="PRK05326.1-2"/>
    <property type="match status" value="1"/>
</dbReference>
<dbReference type="Proteomes" id="UP001143364">
    <property type="component" value="Unassembled WGS sequence"/>
</dbReference>
<dbReference type="InterPro" id="IPR006153">
    <property type="entry name" value="Cation/H_exchanger_TM"/>
</dbReference>
<evidence type="ECO:0000256" key="8">
    <source>
        <dbReference type="ARBA" id="ARBA00023136"/>
    </source>
</evidence>
<evidence type="ECO:0000256" key="6">
    <source>
        <dbReference type="ARBA" id="ARBA00022989"/>
    </source>
</evidence>
<evidence type="ECO:0000256" key="4">
    <source>
        <dbReference type="ARBA" id="ARBA00022475"/>
    </source>
</evidence>
<dbReference type="GO" id="GO:0050660">
    <property type="term" value="F:flavin adenine dinucleotide binding"/>
    <property type="evidence" value="ECO:0007669"/>
    <property type="project" value="InterPro"/>
</dbReference>
<dbReference type="AlphaFoldDB" id="A0A9W6JGS0"/>
<dbReference type="InterPro" id="IPR036318">
    <property type="entry name" value="FAD-bd_PCMH-like_sf"/>
</dbReference>
<evidence type="ECO:0000256" key="7">
    <source>
        <dbReference type="ARBA" id="ARBA00023065"/>
    </source>
</evidence>
<feature type="transmembrane region" description="Helical" evidence="10">
    <location>
        <begin position="6"/>
        <end position="24"/>
    </location>
</feature>
<dbReference type="InterPro" id="IPR038770">
    <property type="entry name" value="Na+/solute_symporter_sf"/>
</dbReference>
<feature type="transmembrane region" description="Helical" evidence="10">
    <location>
        <begin position="370"/>
        <end position="393"/>
    </location>
</feature>
<dbReference type="Gene3D" id="3.30.465.10">
    <property type="match status" value="1"/>
</dbReference>
<dbReference type="RefSeq" id="WP_271203489.1">
    <property type="nucleotide sequence ID" value="NZ_BSFK01000005.1"/>
</dbReference>
<dbReference type="Pfam" id="PF00999">
    <property type="entry name" value="Na_H_Exchanger"/>
    <property type="match status" value="1"/>
</dbReference>
<feature type="transmembrane region" description="Helical" evidence="10">
    <location>
        <begin position="120"/>
        <end position="142"/>
    </location>
</feature>
<accession>A0A9W6JGS0</accession>
<keyword evidence="7" id="KW-0406">Ion transport</keyword>
<feature type="transmembrane region" description="Helical" evidence="10">
    <location>
        <begin position="60"/>
        <end position="79"/>
    </location>
</feature>
<organism evidence="12 13">
    <name type="scientific">Methylopila jiangsuensis</name>
    <dbReference type="NCBI Taxonomy" id="586230"/>
    <lineage>
        <taxon>Bacteria</taxon>
        <taxon>Pseudomonadati</taxon>
        <taxon>Pseudomonadota</taxon>
        <taxon>Alphaproteobacteria</taxon>
        <taxon>Hyphomicrobiales</taxon>
        <taxon>Methylopilaceae</taxon>
        <taxon>Methylopila</taxon>
    </lineage>
</organism>
<evidence type="ECO:0000313" key="13">
    <source>
        <dbReference type="Proteomes" id="UP001143364"/>
    </source>
</evidence>
<evidence type="ECO:0000256" key="1">
    <source>
        <dbReference type="ARBA" id="ARBA00004651"/>
    </source>
</evidence>
<feature type="transmembrane region" description="Helical" evidence="10">
    <location>
        <begin position="309"/>
        <end position="332"/>
    </location>
</feature>
<name>A0A9W6JGS0_9HYPH</name>
<gene>
    <name evidence="12" type="ORF">GCM10008171_07990</name>
</gene>
<dbReference type="InterPro" id="IPR016169">
    <property type="entry name" value="FAD-bd_PCMH_sub2"/>
</dbReference>
<evidence type="ECO:0000256" key="5">
    <source>
        <dbReference type="ARBA" id="ARBA00022692"/>
    </source>
</evidence>
<keyword evidence="2" id="KW-0813">Transport</keyword>
<dbReference type="Pfam" id="PF03471">
    <property type="entry name" value="CorC_HlyC"/>
    <property type="match status" value="1"/>
</dbReference>
<feature type="transmembrane region" description="Helical" evidence="10">
    <location>
        <begin position="339"/>
        <end position="358"/>
    </location>
</feature>
<dbReference type="EMBL" id="BSFK01000005">
    <property type="protein sequence ID" value="GLK75545.1"/>
    <property type="molecule type" value="Genomic_DNA"/>
</dbReference>
<feature type="region of interest" description="Disordered" evidence="9">
    <location>
        <begin position="570"/>
        <end position="597"/>
    </location>
</feature>
<dbReference type="NCBIfam" id="NF003716">
    <property type="entry name" value="PRK05326.1-3"/>
    <property type="match status" value="1"/>
</dbReference>
<dbReference type="GO" id="GO:0015297">
    <property type="term" value="F:antiporter activity"/>
    <property type="evidence" value="ECO:0007669"/>
    <property type="project" value="UniProtKB-KW"/>
</dbReference>
<dbReference type="InterPro" id="IPR005170">
    <property type="entry name" value="Transptr-assoc_dom"/>
</dbReference>
<feature type="transmembrane region" description="Helical" evidence="10">
    <location>
        <begin position="91"/>
        <end position="114"/>
    </location>
</feature>
<dbReference type="NCBIfam" id="NF003714">
    <property type="entry name" value="PRK05326.1-1"/>
    <property type="match status" value="1"/>
</dbReference>
<keyword evidence="6 10" id="KW-1133">Transmembrane helix</keyword>
<evidence type="ECO:0000256" key="10">
    <source>
        <dbReference type="SAM" id="Phobius"/>
    </source>
</evidence>
<dbReference type="GO" id="GO:0005886">
    <property type="term" value="C:plasma membrane"/>
    <property type="evidence" value="ECO:0007669"/>
    <property type="project" value="UniProtKB-SubCell"/>
</dbReference>
<dbReference type="SMART" id="SM01091">
    <property type="entry name" value="CorC_HlyC"/>
    <property type="match status" value="1"/>
</dbReference>
<dbReference type="PANTHER" id="PTHR32507:SF7">
    <property type="entry name" value="K(+)_H(+) ANTIPORTER NHAP2"/>
    <property type="match status" value="1"/>
</dbReference>
<evidence type="ECO:0000256" key="9">
    <source>
        <dbReference type="SAM" id="MobiDB-lite"/>
    </source>
</evidence>
<feature type="transmembrane region" description="Helical" evidence="10">
    <location>
        <begin position="31"/>
        <end position="48"/>
    </location>
</feature>
<evidence type="ECO:0000259" key="11">
    <source>
        <dbReference type="SMART" id="SM01091"/>
    </source>
</evidence>
<keyword evidence="4" id="KW-1003">Cell membrane</keyword>